<accession>A0A438FQ12</accession>
<feature type="compositionally biased region" description="Polar residues" evidence="1">
    <location>
        <begin position="7"/>
        <end position="25"/>
    </location>
</feature>
<organism evidence="2 3">
    <name type="scientific">Vitis vinifera</name>
    <name type="common">Grape</name>
    <dbReference type="NCBI Taxonomy" id="29760"/>
    <lineage>
        <taxon>Eukaryota</taxon>
        <taxon>Viridiplantae</taxon>
        <taxon>Streptophyta</taxon>
        <taxon>Embryophyta</taxon>
        <taxon>Tracheophyta</taxon>
        <taxon>Spermatophyta</taxon>
        <taxon>Magnoliopsida</taxon>
        <taxon>eudicotyledons</taxon>
        <taxon>Gunneridae</taxon>
        <taxon>Pentapetalae</taxon>
        <taxon>rosids</taxon>
        <taxon>Vitales</taxon>
        <taxon>Vitaceae</taxon>
        <taxon>Viteae</taxon>
        <taxon>Vitis</taxon>
    </lineage>
</organism>
<proteinExistence type="predicted"/>
<reference evidence="2 3" key="1">
    <citation type="journal article" date="2018" name="PLoS Genet.">
        <title>Population sequencing reveals clonal diversity and ancestral inbreeding in the grapevine cultivar Chardonnay.</title>
        <authorList>
            <person name="Roach M.J."/>
            <person name="Johnson D.L."/>
            <person name="Bohlmann J."/>
            <person name="van Vuuren H.J."/>
            <person name="Jones S.J."/>
            <person name="Pretorius I.S."/>
            <person name="Schmidt S.A."/>
            <person name="Borneman A.R."/>
        </authorList>
    </citation>
    <scope>NUCLEOTIDE SEQUENCE [LARGE SCALE GENOMIC DNA]</scope>
    <source>
        <strain evidence="3">cv. Chardonnay</strain>
        <tissue evidence="2">Leaf</tissue>
    </source>
</reference>
<dbReference type="EMBL" id="QGNW01000790">
    <property type="protein sequence ID" value="RVW62048.1"/>
    <property type="molecule type" value="Genomic_DNA"/>
</dbReference>
<sequence>MARGRYTTGSSNRFGTLDSTHSELSQMDNSGSPYFLHNGDHPGLNLVSHHLTDSNYKLGVGPCQWFSMRITNSDSSMAQFDDLLLEIFSSAHGLAASVIRSMATHLVTSLSLNLSLHHLIPTKQPWSHTTGLHPWIPDLAKFLL</sequence>
<dbReference type="AlphaFoldDB" id="A0A438FQ12"/>
<evidence type="ECO:0000313" key="3">
    <source>
        <dbReference type="Proteomes" id="UP000288805"/>
    </source>
</evidence>
<dbReference type="Proteomes" id="UP000288805">
    <property type="component" value="Unassembled WGS sequence"/>
</dbReference>
<comment type="caution">
    <text evidence="2">The sequence shown here is derived from an EMBL/GenBank/DDBJ whole genome shotgun (WGS) entry which is preliminary data.</text>
</comment>
<protein>
    <submittedName>
        <fullName evidence="2">Uncharacterized protein</fullName>
    </submittedName>
</protein>
<feature type="region of interest" description="Disordered" evidence="1">
    <location>
        <begin position="1"/>
        <end position="25"/>
    </location>
</feature>
<evidence type="ECO:0000256" key="1">
    <source>
        <dbReference type="SAM" id="MobiDB-lite"/>
    </source>
</evidence>
<gene>
    <name evidence="2" type="ORF">CK203_064921</name>
</gene>
<name>A0A438FQ12_VITVI</name>
<evidence type="ECO:0000313" key="2">
    <source>
        <dbReference type="EMBL" id="RVW62048.1"/>
    </source>
</evidence>